<dbReference type="OMA" id="ISTAHDN"/>
<proteinExistence type="predicted"/>
<keyword evidence="2" id="KW-1185">Reference proteome</keyword>
<protein>
    <recommendedName>
        <fullName evidence="3">Hypervirulence associated protein TUDOR domain-containing protein</fullName>
    </recommendedName>
</protein>
<dbReference type="AlphaFoldDB" id="A0A177DW63"/>
<dbReference type="VEuPathDB" id="FungiDB:CC77DRAFT_1092048"/>
<reference evidence="1 2" key="1">
    <citation type="submission" date="2016-05" db="EMBL/GenBank/DDBJ databases">
        <title>Comparative analysis of secretome profiles of manganese(II)-oxidizing ascomycete fungi.</title>
        <authorList>
            <consortium name="DOE Joint Genome Institute"/>
            <person name="Zeiner C.A."/>
            <person name="Purvine S.O."/>
            <person name="Zink E.M."/>
            <person name="Wu S."/>
            <person name="Pasa-Tolic L."/>
            <person name="Chaput D.L."/>
            <person name="Haridas S."/>
            <person name="Grigoriev I.V."/>
            <person name="Santelli C.M."/>
            <person name="Hansel C.M."/>
        </authorList>
    </citation>
    <scope>NUCLEOTIDE SEQUENCE [LARGE SCALE GENOMIC DNA]</scope>
    <source>
        <strain evidence="1 2">SRC1lrK2f</strain>
    </source>
</reference>
<accession>A0A177DW63</accession>
<gene>
    <name evidence="1" type="ORF">CC77DRAFT_1092048</name>
</gene>
<dbReference type="RefSeq" id="XP_018389298.1">
    <property type="nucleotide sequence ID" value="XM_018529615.1"/>
</dbReference>
<dbReference type="KEGG" id="aalt:CC77DRAFT_1092048"/>
<evidence type="ECO:0008006" key="3">
    <source>
        <dbReference type="Google" id="ProtNLM"/>
    </source>
</evidence>
<dbReference type="Proteomes" id="UP000077248">
    <property type="component" value="Unassembled WGS sequence"/>
</dbReference>
<name>A0A177DW63_ALTAL</name>
<dbReference type="EMBL" id="KV441472">
    <property type="protein sequence ID" value="OAG23877.1"/>
    <property type="molecule type" value="Genomic_DNA"/>
</dbReference>
<evidence type="ECO:0000313" key="2">
    <source>
        <dbReference type="Proteomes" id="UP000077248"/>
    </source>
</evidence>
<dbReference type="GeneID" id="29115209"/>
<sequence length="94" mass="10300">MSSQATIPEGERKKANVARDANAAERVAGFKVGDKVKMKVIESLEDGSTRTSFRTFTISTAHDNGLRWVYQLSNSEGSLHEDGARFPETELKAA</sequence>
<organism evidence="1 2">
    <name type="scientific">Alternaria alternata</name>
    <name type="common">Alternaria rot fungus</name>
    <name type="synonym">Torula alternata</name>
    <dbReference type="NCBI Taxonomy" id="5599"/>
    <lineage>
        <taxon>Eukaryota</taxon>
        <taxon>Fungi</taxon>
        <taxon>Dikarya</taxon>
        <taxon>Ascomycota</taxon>
        <taxon>Pezizomycotina</taxon>
        <taxon>Dothideomycetes</taxon>
        <taxon>Pleosporomycetidae</taxon>
        <taxon>Pleosporales</taxon>
        <taxon>Pleosporineae</taxon>
        <taxon>Pleosporaceae</taxon>
        <taxon>Alternaria</taxon>
        <taxon>Alternaria sect. Alternaria</taxon>
        <taxon>Alternaria alternata complex</taxon>
    </lineage>
</organism>
<evidence type="ECO:0000313" key="1">
    <source>
        <dbReference type="EMBL" id="OAG23877.1"/>
    </source>
</evidence>